<evidence type="ECO:0000256" key="4">
    <source>
        <dbReference type="ARBA" id="ARBA00022679"/>
    </source>
</evidence>
<dbReference type="InterPro" id="IPR006131">
    <property type="entry name" value="Asp_carbamoyltransf_Asp/Orn-bd"/>
</dbReference>
<comment type="similarity">
    <text evidence="2">Belongs to the aspartate/ornithine carbamoyltransferase superfamily. ATCase family.</text>
</comment>
<evidence type="ECO:0000256" key="5">
    <source>
        <dbReference type="ARBA" id="ARBA00022975"/>
    </source>
</evidence>
<dbReference type="SUPFAM" id="SSF53671">
    <property type="entry name" value="Aspartate/ornithine carbamoyltransferase"/>
    <property type="match status" value="1"/>
</dbReference>
<feature type="domain" description="Aspartate/ornithine carbamoyltransferase Asp/Orn-binding" evidence="10">
    <location>
        <begin position="171"/>
        <end position="327"/>
    </location>
</feature>
<dbReference type="PRINTS" id="PR00101">
    <property type="entry name" value="ATCASE"/>
</dbReference>
<evidence type="ECO:0000256" key="9">
    <source>
        <dbReference type="RuleBase" id="RU003634"/>
    </source>
</evidence>
<dbReference type="PANTHER" id="PTHR45753">
    <property type="entry name" value="ORNITHINE CARBAMOYLTRANSFERASE, MITOCHONDRIAL"/>
    <property type="match status" value="1"/>
</dbReference>
<evidence type="ECO:0000259" key="10">
    <source>
        <dbReference type="Pfam" id="PF00185"/>
    </source>
</evidence>
<dbReference type="InterPro" id="IPR006132">
    <property type="entry name" value="Asp/Orn_carbamoyltranf_P-bd"/>
</dbReference>
<comment type="function">
    <text evidence="6">Catalyzes the condensation of carbamoyl phosphate and aspartate to form carbamoyl aspartate and inorganic phosphate, the committed step in the de novo pyrimidine nucleotide biosynthesis pathway.</text>
</comment>
<evidence type="ECO:0000313" key="12">
    <source>
        <dbReference type="EMBL" id="AZQ09519.1"/>
    </source>
</evidence>
<dbReference type="InterPro" id="IPR036901">
    <property type="entry name" value="Asp/Orn_carbamoylTrfase_sf"/>
</dbReference>
<sequence length="351" mass="39382">MRSGPQQLESRLMTQFKGSHILSVNQFNLDSIQTIFSVAERMTPYALREKRTRVLDGAILGNLFFEPSTRTRVSFGCAFNLLGGRVAETVGMASSSLSKGESLYDTARVLSTYSDVIAMRHPDAYSVREFAEGSRVPVINGGDGPNEHPTQALLDLFTIQKELSHAGMGIDGMHIAMVGDLKFGRTVHSLSRLLCLYKNVSFTLISPKELAMPDYVIADIENAGHKVTITDQLEGNLDQADILYLTRIQEERFPSQDEANKYRGKFRLNRSIYTQHCKSNTVIMHPLPRDSRAQANELDNDLNSHPNLAIFRQADNGLLIRMALFALTLGVDEQLEKYECPVNWYSRKADF</sequence>
<dbReference type="PROSITE" id="PS00097">
    <property type="entry name" value="CARBAMOYLTRANSFERASE"/>
    <property type="match status" value="1"/>
</dbReference>
<keyword evidence="4 9" id="KW-0808">Transferase</keyword>
<dbReference type="PRINTS" id="PR00100">
    <property type="entry name" value="AOTCASE"/>
</dbReference>
<dbReference type="NCBIfam" id="TIGR00670">
    <property type="entry name" value="asp_carb_tr"/>
    <property type="match status" value="1"/>
</dbReference>
<evidence type="ECO:0000256" key="2">
    <source>
        <dbReference type="ARBA" id="ARBA00008896"/>
    </source>
</evidence>
<dbReference type="Gene3D" id="3.40.50.1370">
    <property type="entry name" value="Aspartate/ornithine carbamoyltransferase"/>
    <property type="match status" value="2"/>
</dbReference>
<evidence type="ECO:0000256" key="8">
    <source>
        <dbReference type="NCBIfam" id="TIGR00670"/>
    </source>
</evidence>
<dbReference type="InterPro" id="IPR002082">
    <property type="entry name" value="Asp_carbamoyltransf"/>
</dbReference>
<dbReference type="Proteomes" id="UP000278437">
    <property type="component" value="Chromosome"/>
</dbReference>
<protein>
    <recommendedName>
        <fullName evidence="3 8">Aspartate carbamoyltransferase</fullName>
        <ecNumber evidence="3 8">2.1.3.2</ecNumber>
    </recommendedName>
</protein>
<keyword evidence="13" id="KW-1185">Reference proteome</keyword>
<dbReference type="EC" id="2.1.3.2" evidence="3 8"/>
<dbReference type="GO" id="GO:0004070">
    <property type="term" value="F:aspartate carbamoyltransferase activity"/>
    <property type="evidence" value="ECO:0007669"/>
    <property type="project" value="UniProtKB-EC"/>
</dbReference>
<comment type="pathway">
    <text evidence="1">Pyrimidine metabolism; UMP biosynthesis via de novo pathway; (S)-dihydroorotate from bicarbonate: step 2/3.</text>
</comment>
<proteinExistence type="inferred from homology"/>
<feature type="domain" description="Aspartate/ornithine carbamoyltransferase carbamoyl-P binding" evidence="11">
    <location>
        <begin position="20"/>
        <end position="160"/>
    </location>
</feature>
<dbReference type="EMBL" id="CP020373">
    <property type="protein sequence ID" value="AZQ09519.1"/>
    <property type="molecule type" value="Genomic_DNA"/>
</dbReference>
<evidence type="ECO:0000256" key="7">
    <source>
        <dbReference type="ARBA" id="ARBA00048859"/>
    </source>
</evidence>
<comment type="catalytic activity">
    <reaction evidence="7">
        <text>carbamoyl phosphate + L-aspartate = N-carbamoyl-L-aspartate + phosphate + H(+)</text>
        <dbReference type="Rhea" id="RHEA:20013"/>
        <dbReference type="ChEBI" id="CHEBI:15378"/>
        <dbReference type="ChEBI" id="CHEBI:29991"/>
        <dbReference type="ChEBI" id="CHEBI:32814"/>
        <dbReference type="ChEBI" id="CHEBI:43474"/>
        <dbReference type="ChEBI" id="CHEBI:58228"/>
        <dbReference type="EC" id="2.1.3.2"/>
    </reaction>
</comment>
<name>A0ABM7CZI5_9GAMM</name>
<dbReference type="NCBIfam" id="NF002032">
    <property type="entry name" value="PRK00856.1"/>
    <property type="match status" value="1"/>
</dbReference>
<evidence type="ECO:0000256" key="1">
    <source>
        <dbReference type="ARBA" id="ARBA00004852"/>
    </source>
</evidence>
<gene>
    <name evidence="12" type="primary">pyrB</name>
    <name evidence="12" type="ORF">STH12_00368</name>
</gene>
<keyword evidence="5" id="KW-0665">Pyrimidine biosynthesis</keyword>
<accession>A0ABM7CZI5</accession>
<dbReference type="Pfam" id="PF02729">
    <property type="entry name" value="OTCace_N"/>
    <property type="match status" value="1"/>
</dbReference>
<dbReference type="NCBIfam" id="NF006046">
    <property type="entry name" value="PRK08192.1"/>
    <property type="match status" value="1"/>
</dbReference>
<dbReference type="Pfam" id="PF00185">
    <property type="entry name" value="OTCace"/>
    <property type="match status" value="1"/>
</dbReference>
<evidence type="ECO:0000256" key="6">
    <source>
        <dbReference type="ARBA" id="ARBA00043884"/>
    </source>
</evidence>
<evidence type="ECO:0000259" key="11">
    <source>
        <dbReference type="Pfam" id="PF02729"/>
    </source>
</evidence>
<dbReference type="InterPro" id="IPR006130">
    <property type="entry name" value="Asp/Orn_carbamoylTrfase"/>
</dbReference>
<organism evidence="12 13">
    <name type="scientific">Shewanella khirikhana</name>
    <dbReference type="NCBI Taxonomy" id="1965282"/>
    <lineage>
        <taxon>Bacteria</taxon>
        <taxon>Pseudomonadati</taxon>
        <taxon>Pseudomonadota</taxon>
        <taxon>Gammaproteobacteria</taxon>
        <taxon>Alteromonadales</taxon>
        <taxon>Shewanellaceae</taxon>
        <taxon>Shewanella</taxon>
    </lineage>
</organism>
<dbReference type="PANTHER" id="PTHR45753:SF6">
    <property type="entry name" value="ASPARTATE CARBAMOYLTRANSFERASE"/>
    <property type="match status" value="1"/>
</dbReference>
<reference evidence="13" key="1">
    <citation type="submission" date="2017-03" db="EMBL/GenBank/DDBJ databases">
        <title>Full genome sequence of a non-lethal Shewanella isolate that potentiates virulence of Vibio parahaemolyticus causing acute hepatopancreatic necrosis disease (AHPND) in shrimp.</title>
        <authorList>
            <person name="Prachumwat A."/>
            <person name="Sritunyalucksana K."/>
        </authorList>
    </citation>
    <scope>NUCLEOTIDE SEQUENCE [LARGE SCALE GENOMIC DNA]</scope>
    <source>
        <strain evidence="13">TH2012</strain>
    </source>
</reference>
<evidence type="ECO:0000313" key="13">
    <source>
        <dbReference type="Proteomes" id="UP000278437"/>
    </source>
</evidence>
<evidence type="ECO:0000256" key="3">
    <source>
        <dbReference type="ARBA" id="ARBA00013008"/>
    </source>
</evidence>